<evidence type="ECO:0000313" key="8">
    <source>
        <dbReference type="EMBL" id="CAK7235545.1"/>
    </source>
</evidence>
<dbReference type="PANTHER" id="PTHR46910">
    <property type="entry name" value="TRANSCRIPTION FACTOR PDR1"/>
    <property type="match status" value="1"/>
</dbReference>
<comment type="subcellular location">
    <subcellularLocation>
        <location evidence="1">Nucleus</location>
    </subcellularLocation>
</comment>
<accession>A0ABP0CVH3</accession>
<evidence type="ECO:0000256" key="1">
    <source>
        <dbReference type="ARBA" id="ARBA00004123"/>
    </source>
</evidence>
<evidence type="ECO:0000256" key="3">
    <source>
        <dbReference type="ARBA" id="ARBA00023125"/>
    </source>
</evidence>
<dbReference type="Proteomes" id="UP001642406">
    <property type="component" value="Unassembled WGS sequence"/>
</dbReference>
<sequence>MAHPSLPLTDAESVQGVVTTEVGMNPTNAKFAGVSSAQVLGKVAEAVSQPYAPSLNFMDFFCPTMTYAEAFPLAAPSLRPLVEKSVANACVRCYFETYHNLYPVLEQNDFLLAYDAFYSGATPSPASLACVLLVIALGCDKRELFDAHLRAAYDLYGRLISQPFVASVQALILMTVCFLNAERDGQAILSIGLATQIAMSIGLHRSLYTHRHPHEFAFVLRDHNSRNCIWWTCYCLEKKLSFENGRCSTIHDDDCDAELPVLSQSSTPSLTWQTGSGSFTFLLSFIRLAQALSSISLKLFNRTASHLGTDELLHRIAVADNDLLAWRGSLPEHLQPDREPLYARRHQDAVAETGSEMLHCVYYNALVIIHRASLVFMTTQPSILQSHPNMRMAASDAVCLAAARALVRSANHLVLEQHTFPLLRWTNPYAINGVMALYIGVVQWPLRWSFQTDLSLMGSLWRCFKRSSDVSAVARFQSLINCMSGAAKAAESAANARDSGKGRDSGRGLASSASAPVVAVDNTSGDNESAVRESRSAIQSQTANTPNQPTTSWPGHDASVLSSASNLDSAATHVHTNSSWLITPAPSDLFSVASGSMGDVDLVSGDLHFGDFFGDQSTAWNMWPIVTGQDAIDHVPGLMDLSQPDSVAEATRDGVNGSAQVSSMGET</sequence>
<protein>
    <recommendedName>
        <fullName evidence="7">Xylanolytic transcriptional activator regulatory domain-containing protein</fullName>
    </recommendedName>
</protein>
<dbReference type="InterPro" id="IPR007219">
    <property type="entry name" value="XnlR_reg_dom"/>
</dbReference>
<dbReference type="SMART" id="SM00906">
    <property type="entry name" value="Fungal_trans"/>
    <property type="match status" value="1"/>
</dbReference>
<keyword evidence="2" id="KW-0805">Transcription regulation</keyword>
<reference evidence="8 9" key="1">
    <citation type="submission" date="2024-01" db="EMBL/GenBank/DDBJ databases">
        <authorList>
            <person name="Allen C."/>
            <person name="Tagirdzhanova G."/>
        </authorList>
    </citation>
    <scope>NUCLEOTIDE SEQUENCE [LARGE SCALE GENOMIC DNA]</scope>
</reference>
<name>A0ABP0CVH3_9PEZI</name>
<keyword evidence="9" id="KW-1185">Reference proteome</keyword>
<proteinExistence type="predicted"/>
<evidence type="ECO:0000313" key="9">
    <source>
        <dbReference type="Proteomes" id="UP001642406"/>
    </source>
</evidence>
<dbReference type="Pfam" id="PF04082">
    <property type="entry name" value="Fungal_trans"/>
    <property type="match status" value="1"/>
</dbReference>
<keyword evidence="3" id="KW-0238">DNA-binding</keyword>
<evidence type="ECO:0000259" key="7">
    <source>
        <dbReference type="SMART" id="SM00906"/>
    </source>
</evidence>
<evidence type="ECO:0000256" key="4">
    <source>
        <dbReference type="ARBA" id="ARBA00023163"/>
    </source>
</evidence>
<feature type="compositionally biased region" description="Low complexity" evidence="6">
    <location>
        <begin position="507"/>
        <end position="520"/>
    </location>
</feature>
<dbReference type="PANTHER" id="PTHR46910:SF37">
    <property type="entry name" value="ZN(II)2CYS6 TRANSCRIPTION FACTOR (EUROFUNG)"/>
    <property type="match status" value="1"/>
</dbReference>
<evidence type="ECO:0000256" key="6">
    <source>
        <dbReference type="SAM" id="MobiDB-lite"/>
    </source>
</evidence>
<keyword evidence="5" id="KW-0539">Nucleus</keyword>
<feature type="region of interest" description="Disordered" evidence="6">
    <location>
        <begin position="495"/>
        <end position="559"/>
    </location>
</feature>
<dbReference type="InterPro" id="IPR050987">
    <property type="entry name" value="AtrR-like"/>
</dbReference>
<gene>
    <name evidence="8" type="ORF">SBRCBS47491_009329</name>
</gene>
<evidence type="ECO:0000256" key="5">
    <source>
        <dbReference type="ARBA" id="ARBA00023242"/>
    </source>
</evidence>
<dbReference type="EMBL" id="CAWUHC010000143">
    <property type="protein sequence ID" value="CAK7235545.1"/>
    <property type="molecule type" value="Genomic_DNA"/>
</dbReference>
<keyword evidence="4" id="KW-0804">Transcription</keyword>
<feature type="compositionally biased region" description="Polar residues" evidence="6">
    <location>
        <begin position="536"/>
        <end position="553"/>
    </location>
</feature>
<organism evidence="8 9">
    <name type="scientific">Sporothrix bragantina</name>
    <dbReference type="NCBI Taxonomy" id="671064"/>
    <lineage>
        <taxon>Eukaryota</taxon>
        <taxon>Fungi</taxon>
        <taxon>Dikarya</taxon>
        <taxon>Ascomycota</taxon>
        <taxon>Pezizomycotina</taxon>
        <taxon>Sordariomycetes</taxon>
        <taxon>Sordariomycetidae</taxon>
        <taxon>Ophiostomatales</taxon>
        <taxon>Ophiostomataceae</taxon>
        <taxon>Sporothrix</taxon>
    </lineage>
</organism>
<feature type="domain" description="Xylanolytic transcriptional activator regulatory" evidence="7">
    <location>
        <begin position="187"/>
        <end position="266"/>
    </location>
</feature>
<comment type="caution">
    <text evidence="8">The sequence shown here is derived from an EMBL/GenBank/DDBJ whole genome shotgun (WGS) entry which is preliminary data.</text>
</comment>
<dbReference type="CDD" id="cd12148">
    <property type="entry name" value="fungal_TF_MHR"/>
    <property type="match status" value="1"/>
</dbReference>
<evidence type="ECO:0000256" key="2">
    <source>
        <dbReference type="ARBA" id="ARBA00023015"/>
    </source>
</evidence>